<sequence length="110" mass="12327">MSFLTSFRASSRQVIRTNLAVPASTFHSSAVRSLKEDDRGRDDLSHHYESHKQEGLKNNKDGSGKWKFELASNSEAEVKADRGELDADPPFQEAQKEAKEAKQRSQKGAH</sequence>
<accession>W6QNC1</accession>
<evidence type="ECO:0000313" key="2">
    <source>
        <dbReference type="EMBL" id="CDM31147.1"/>
    </source>
</evidence>
<proteinExistence type="predicted"/>
<protein>
    <submittedName>
        <fullName evidence="2">Genomic scaffold, ProqFM164S02</fullName>
    </submittedName>
</protein>
<dbReference type="EMBL" id="HG792016">
    <property type="protein sequence ID" value="CDM31147.1"/>
    <property type="molecule type" value="Genomic_DNA"/>
</dbReference>
<feature type="compositionally biased region" description="Basic and acidic residues" evidence="1">
    <location>
        <begin position="33"/>
        <end position="64"/>
    </location>
</feature>
<evidence type="ECO:0000313" key="3">
    <source>
        <dbReference type="Proteomes" id="UP000030686"/>
    </source>
</evidence>
<dbReference type="AlphaFoldDB" id="W6QNC1"/>
<organism evidence="2 3">
    <name type="scientific">Penicillium roqueforti (strain FM164)</name>
    <dbReference type="NCBI Taxonomy" id="1365484"/>
    <lineage>
        <taxon>Eukaryota</taxon>
        <taxon>Fungi</taxon>
        <taxon>Dikarya</taxon>
        <taxon>Ascomycota</taxon>
        <taxon>Pezizomycotina</taxon>
        <taxon>Eurotiomycetes</taxon>
        <taxon>Eurotiomycetidae</taxon>
        <taxon>Eurotiales</taxon>
        <taxon>Aspergillaceae</taxon>
        <taxon>Penicillium</taxon>
    </lineage>
</organism>
<feature type="region of interest" description="Disordered" evidence="1">
    <location>
        <begin position="26"/>
        <end position="64"/>
    </location>
</feature>
<dbReference type="OMA" id="KAKWKQE"/>
<keyword evidence="3" id="KW-1185">Reference proteome</keyword>
<feature type="compositionally biased region" description="Basic and acidic residues" evidence="1">
    <location>
        <begin position="94"/>
        <end position="103"/>
    </location>
</feature>
<name>W6QNC1_PENRF</name>
<feature type="region of interest" description="Disordered" evidence="1">
    <location>
        <begin position="77"/>
        <end position="110"/>
    </location>
</feature>
<gene>
    <name evidence="2" type="ORF">PROQFM164_S02g001297</name>
</gene>
<evidence type="ECO:0000256" key="1">
    <source>
        <dbReference type="SAM" id="MobiDB-lite"/>
    </source>
</evidence>
<dbReference type="Proteomes" id="UP000030686">
    <property type="component" value="Unassembled WGS sequence"/>
</dbReference>
<dbReference type="OrthoDB" id="529205at2759"/>
<reference evidence="2" key="1">
    <citation type="journal article" date="2014" name="Nat. Commun.">
        <title>Multiple recent horizontal transfers of a large genomic region in cheese making fungi.</title>
        <authorList>
            <person name="Cheeseman K."/>
            <person name="Ropars J."/>
            <person name="Renault P."/>
            <person name="Dupont J."/>
            <person name="Gouzy J."/>
            <person name="Branca A."/>
            <person name="Abraham A.L."/>
            <person name="Ceppi M."/>
            <person name="Conseiller E."/>
            <person name="Debuchy R."/>
            <person name="Malagnac F."/>
            <person name="Goarin A."/>
            <person name="Silar P."/>
            <person name="Lacoste S."/>
            <person name="Sallet E."/>
            <person name="Bensimon A."/>
            <person name="Giraud T."/>
            <person name="Brygoo Y."/>
        </authorList>
    </citation>
    <scope>NUCLEOTIDE SEQUENCE [LARGE SCALE GENOMIC DNA]</scope>
    <source>
        <strain evidence="2">FM164</strain>
    </source>
</reference>